<evidence type="ECO:0000259" key="4">
    <source>
        <dbReference type="Pfam" id="PF22936"/>
    </source>
</evidence>
<feature type="domain" description="Retrovirus-related Pol polyprotein from transposon TNT 1-94-like beta-barrel" evidence="4">
    <location>
        <begin position="102"/>
        <end position="157"/>
    </location>
</feature>
<feature type="compositionally biased region" description="Basic and acidic residues" evidence="2">
    <location>
        <begin position="674"/>
        <end position="686"/>
    </location>
</feature>
<keyword evidence="1" id="KW-0378">Hydrolase</keyword>
<feature type="region of interest" description="Disordered" evidence="2">
    <location>
        <begin position="662"/>
        <end position="735"/>
    </location>
</feature>
<feature type="domain" description="Reverse transcriptase Ty1/copia-type" evidence="3">
    <location>
        <begin position="367"/>
        <end position="466"/>
    </location>
</feature>
<keyword evidence="1" id="KW-0064">Aspartyl protease</keyword>
<dbReference type="InterPro" id="IPR043502">
    <property type="entry name" value="DNA/RNA_pol_sf"/>
</dbReference>
<gene>
    <name evidence="5" type="ORF">QYE76_002921</name>
</gene>
<evidence type="ECO:0000259" key="3">
    <source>
        <dbReference type="Pfam" id="PF07727"/>
    </source>
</evidence>
<organism evidence="5 6">
    <name type="scientific">Lolium multiflorum</name>
    <name type="common">Italian ryegrass</name>
    <name type="synonym">Lolium perenne subsp. multiflorum</name>
    <dbReference type="NCBI Taxonomy" id="4521"/>
    <lineage>
        <taxon>Eukaryota</taxon>
        <taxon>Viridiplantae</taxon>
        <taxon>Streptophyta</taxon>
        <taxon>Embryophyta</taxon>
        <taxon>Tracheophyta</taxon>
        <taxon>Spermatophyta</taxon>
        <taxon>Magnoliopsida</taxon>
        <taxon>Liliopsida</taxon>
        <taxon>Poales</taxon>
        <taxon>Poaceae</taxon>
        <taxon>BOP clade</taxon>
        <taxon>Pooideae</taxon>
        <taxon>Poodae</taxon>
        <taxon>Poeae</taxon>
        <taxon>Poeae Chloroplast Group 2 (Poeae type)</taxon>
        <taxon>Loliodinae</taxon>
        <taxon>Loliinae</taxon>
        <taxon>Lolium</taxon>
    </lineage>
</organism>
<dbReference type="Pfam" id="PF22936">
    <property type="entry name" value="Pol_BBD"/>
    <property type="match status" value="1"/>
</dbReference>
<keyword evidence="6" id="KW-1185">Reference proteome</keyword>
<dbReference type="EMBL" id="JAUUTY010000005">
    <property type="protein sequence ID" value="KAK1628606.1"/>
    <property type="molecule type" value="Genomic_DNA"/>
</dbReference>
<evidence type="ECO:0008006" key="7">
    <source>
        <dbReference type="Google" id="ProtNLM"/>
    </source>
</evidence>
<name>A0AAD8W133_LOLMU</name>
<dbReference type="Pfam" id="PF07727">
    <property type="entry name" value="RVT_2"/>
    <property type="match status" value="2"/>
</dbReference>
<evidence type="ECO:0000256" key="2">
    <source>
        <dbReference type="SAM" id="MobiDB-lite"/>
    </source>
</evidence>
<evidence type="ECO:0000313" key="5">
    <source>
        <dbReference type="EMBL" id="KAK1628606.1"/>
    </source>
</evidence>
<dbReference type="Pfam" id="PF14223">
    <property type="entry name" value="Retrotran_gag_2"/>
    <property type="match status" value="1"/>
</dbReference>
<dbReference type="Proteomes" id="UP001231189">
    <property type="component" value="Unassembled WGS sequence"/>
</dbReference>
<keyword evidence="1" id="KW-0645">Protease</keyword>
<feature type="domain" description="Reverse transcriptase Ty1/copia-type" evidence="3">
    <location>
        <begin position="258"/>
        <end position="365"/>
    </location>
</feature>
<accession>A0AAD8W133</accession>
<feature type="region of interest" description="Disordered" evidence="2">
    <location>
        <begin position="181"/>
        <end position="210"/>
    </location>
</feature>
<proteinExistence type="predicted"/>
<evidence type="ECO:0000313" key="6">
    <source>
        <dbReference type="Proteomes" id="UP001231189"/>
    </source>
</evidence>
<reference evidence="5" key="1">
    <citation type="submission" date="2023-07" db="EMBL/GenBank/DDBJ databases">
        <title>A chromosome-level genome assembly of Lolium multiflorum.</title>
        <authorList>
            <person name="Chen Y."/>
            <person name="Copetti D."/>
            <person name="Kolliker R."/>
            <person name="Studer B."/>
        </authorList>
    </citation>
    <scope>NUCLEOTIDE SEQUENCE</scope>
    <source>
        <strain evidence="5">02402/16</strain>
        <tissue evidence="5">Leaf</tissue>
    </source>
</reference>
<dbReference type="GO" id="GO:0004190">
    <property type="term" value="F:aspartic-type endopeptidase activity"/>
    <property type="evidence" value="ECO:0007669"/>
    <property type="project" value="UniProtKB-KW"/>
</dbReference>
<dbReference type="InterPro" id="IPR013103">
    <property type="entry name" value="RVT_2"/>
</dbReference>
<dbReference type="SUPFAM" id="SSF56672">
    <property type="entry name" value="DNA/RNA polymerases"/>
    <property type="match status" value="1"/>
</dbReference>
<comment type="caution">
    <text evidence="5">The sequence shown here is derived from an EMBL/GenBank/DDBJ whole genome shotgun (WGS) entry which is preliminary data.</text>
</comment>
<feature type="compositionally biased region" description="Basic and acidic residues" evidence="2">
    <location>
        <begin position="699"/>
        <end position="725"/>
    </location>
</feature>
<sequence length="822" mass="91371">MENFHDIRMVNNRSVVEQAHEIQCIAKELELLKCALPDKFVAGCIIAKLPPSWRNFATTLKHKRQEISVENLIASLDVEEKARAKDNTEKGEGQSSANMVARDSSVLMGNGSHASVRGVGTVDLKFTSGKIVQLRNVQHVPTMNKNLVSGSLLCRDGFKNMFPMKDMHSIARISTEIIPESSTSNEYFEQSHENVTEKDDNEAPKRSKRRRIEKSFGDDFIVYLVDDTPTSIAEAYASPDADDWKEAVHNEMDSILSNGTWELSERPHGCKPVGCKWVFKKKLRPDGTIEKYKARLVAKGYTQREGEDYFDTYSPVARLTTIRVLLSMAASYGLIVHQMDVKTAFLNGELEEEIYMDQPDGFVVKGFVVNEADKCVYYRYGGGEGVILCLYVDDILIFGTNMRVIHDVKSFLSKSFDMKDLGEADVILNIKLIKNESGITLTQSHYVEKILSRFGYIDSKPSSTPYDPSVTLRKNRRIAIDQLRYSQIVGSLMYLASATRPDISFAVSKLSRFMSNPGTDHWHALDRVMRYLCGTMSYGIHYSGHPAVLEGYSDSNWISDVADLPQVAYSIPRADVHRQTESRSPEPLVLAILYGRGRLGFWEALCACSSSSSRVAFRPSRAVLPTVVFNAIYFDPSSPSSTTLSSTTLCCDIICYTSTATSTRSETKVSPQEDPPRRSAAERELEPAPSKPSCSPRKRWLEPLRRGEEGGDGGRWEMQGTERRPVSGSICSGGSTTIWSGEGADRVRDGVRHEVAARGGGARWQSSALRRPWSVHLLPELERRRRIGGRLDAAAGARAVPRAELLAAGLGVCEAAARLGDL</sequence>
<evidence type="ECO:0000256" key="1">
    <source>
        <dbReference type="ARBA" id="ARBA00022750"/>
    </source>
</evidence>
<dbReference type="AlphaFoldDB" id="A0AAD8W133"/>
<dbReference type="PANTHER" id="PTHR11439">
    <property type="entry name" value="GAG-POL-RELATED RETROTRANSPOSON"/>
    <property type="match status" value="1"/>
</dbReference>
<dbReference type="PANTHER" id="PTHR11439:SF440">
    <property type="entry name" value="INTEGRASE CATALYTIC DOMAIN-CONTAINING PROTEIN"/>
    <property type="match status" value="1"/>
</dbReference>
<protein>
    <recommendedName>
        <fullName evidence="7">Retrotransposon protein, putative, Ty1-copia subclass</fullName>
    </recommendedName>
</protein>
<dbReference type="InterPro" id="IPR054722">
    <property type="entry name" value="PolX-like_BBD"/>
</dbReference>
<feature type="compositionally biased region" description="Basic and acidic residues" evidence="2">
    <location>
        <begin position="189"/>
        <end position="205"/>
    </location>
</feature>